<dbReference type="Gene3D" id="3.30.830.10">
    <property type="entry name" value="Metalloenzyme, LuxS/M16 peptidase-like"/>
    <property type="match status" value="2"/>
</dbReference>
<name>A0A2D2Q555_PARLV</name>
<keyword evidence="3" id="KW-1185">Reference proteome</keyword>
<dbReference type="GO" id="GO:0046872">
    <property type="term" value="F:metal ion binding"/>
    <property type="evidence" value="ECO:0007669"/>
    <property type="project" value="InterPro"/>
</dbReference>
<gene>
    <name evidence="2" type="ORF">BRW62_08570</name>
</gene>
<dbReference type="Proteomes" id="UP000231057">
    <property type="component" value="Chromosome"/>
</dbReference>
<proteinExistence type="predicted"/>
<dbReference type="KEGG" id="slw:BRW62_08570"/>
<evidence type="ECO:0000259" key="1">
    <source>
        <dbReference type="Pfam" id="PF05193"/>
    </source>
</evidence>
<evidence type="ECO:0000313" key="2">
    <source>
        <dbReference type="EMBL" id="ATS19579.1"/>
    </source>
</evidence>
<protein>
    <submittedName>
        <fullName evidence="2">Peptidase M16</fullName>
    </submittedName>
</protein>
<dbReference type="AlphaFoldDB" id="A0A2D2Q555"/>
<dbReference type="InterPro" id="IPR050361">
    <property type="entry name" value="MPP/UQCRC_Complex"/>
</dbReference>
<sequence>MSRTCYQCRRWQRQGWGFACLVVLVVGLMLLWPRSASAMTAKHYTDLVLPPLPEIQLPATERFRLGNGIVVYLLEDHEWPLVQGSLLFQAGNRWDPPMQVGLAEVSGDLLRTGGTRRHRAAEIDQWLEDHAASIEAGVGKSMGRLSFNGLREHHESLLALVAEMLQAPAVEPARFQLAIRRRQGVIERRNDQPNAQAEREFYKLIYGAESPYARTQELNTLAAIQPQDVQQFYQTYLAPSRCILGIAGDFDAAQMKQTVERIFGKWQDPPQLPPLPPLPTISVDRTPATVVIDRPHLSQSYIYTGQLGGTLRDPDVFHLYVLNGVLNGFGGRLFNELRSRQGLAYSVYAAWNPEFDYEGVFYGVGQTQTAATATFLAALRQEIERLQHEPIAAAELAYAKESILNSFVFNFRDSVQILNRLIRYEYYGFPKDFIFRYQQAVKAATAKDVQRVAQQHLAPDTWRTLIVGNGRKLEAQALPHSEFRLF</sequence>
<reference evidence="3" key="2">
    <citation type="journal article" date="2022" name="Front. Microbiol.">
        <title>Comparative Genomic Analysis Revealed Distinct Molecular Components and Organization of CO2-Concentrating Mechanism in Thermophilic Cyanobacteria.</title>
        <authorList>
            <person name="Tang J."/>
            <person name="Zhou H."/>
            <person name="Yao D."/>
            <person name="Riaz S."/>
            <person name="You D."/>
            <person name="Klepacz-Smolka A."/>
            <person name="Daroch M."/>
        </authorList>
    </citation>
    <scope>NUCLEOTIDE SEQUENCE [LARGE SCALE GENOMIC DNA]</scope>
    <source>
        <strain evidence="3">PCC 6715</strain>
    </source>
</reference>
<dbReference type="PANTHER" id="PTHR11851:SF225">
    <property type="entry name" value="NON-PEPTIDASE HOMOLOG YMXG"/>
    <property type="match status" value="1"/>
</dbReference>
<dbReference type="InterPro" id="IPR011249">
    <property type="entry name" value="Metalloenz_LuxS/M16"/>
</dbReference>
<accession>A0A2D2Q555</accession>
<dbReference type="Pfam" id="PF05193">
    <property type="entry name" value="Peptidase_M16_C"/>
    <property type="match status" value="1"/>
</dbReference>
<reference evidence="2 3" key="1">
    <citation type="submission" date="2016-11" db="EMBL/GenBank/DDBJ databases">
        <title>Complete genome sequence of thermophilic cyanobacteria strain Synechococcus sp. PCC6715.</title>
        <authorList>
            <person name="Tang J."/>
            <person name="Daroch M."/>
            <person name="Liang Y."/>
            <person name="Jiang D."/>
            <person name="Shah M."/>
        </authorList>
    </citation>
    <scope>NUCLEOTIDE SEQUENCE [LARGE SCALE GENOMIC DNA]</scope>
    <source>
        <strain evidence="2 3">PCC 6715</strain>
    </source>
</reference>
<feature type="domain" description="Peptidase M16 C-terminal" evidence="1">
    <location>
        <begin position="224"/>
        <end position="402"/>
    </location>
</feature>
<organism evidence="2 3">
    <name type="scientific">Parathermosynechococcus lividus PCC 6715</name>
    <dbReference type="NCBI Taxonomy" id="1917166"/>
    <lineage>
        <taxon>Bacteria</taxon>
        <taxon>Bacillati</taxon>
        <taxon>Cyanobacteriota</taxon>
        <taxon>Cyanophyceae</taxon>
        <taxon>Acaryochloridales</taxon>
        <taxon>Thermosynechococcaceae</taxon>
        <taxon>Parathermosynechococcus</taxon>
    </lineage>
</organism>
<dbReference type="EMBL" id="CP018092">
    <property type="protein sequence ID" value="ATS19579.1"/>
    <property type="molecule type" value="Genomic_DNA"/>
</dbReference>
<evidence type="ECO:0000313" key="3">
    <source>
        <dbReference type="Proteomes" id="UP000231057"/>
    </source>
</evidence>
<dbReference type="SUPFAM" id="SSF63411">
    <property type="entry name" value="LuxS/MPP-like metallohydrolase"/>
    <property type="match status" value="2"/>
</dbReference>
<dbReference type="OrthoDB" id="9811314at2"/>
<dbReference type="InterPro" id="IPR007863">
    <property type="entry name" value="Peptidase_M16_C"/>
</dbReference>
<dbReference type="PANTHER" id="PTHR11851">
    <property type="entry name" value="METALLOPROTEASE"/>
    <property type="match status" value="1"/>
</dbReference>